<dbReference type="Pfam" id="PF13649">
    <property type="entry name" value="Methyltransf_25"/>
    <property type="match status" value="1"/>
</dbReference>
<dbReference type="GO" id="GO:0008168">
    <property type="term" value="F:methyltransferase activity"/>
    <property type="evidence" value="ECO:0007669"/>
    <property type="project" value="TreeGrafter"/>
</dbReference>
<evidence type="ECO:0000313" key="3">
    <source>
        <dbReference type="Proteomes" id="UP000597444"/>
    </source>
</evidence>
<dbReference type="InterPro" id="IPR029063">
    <property type="entry name" value="SAM-dependent_MTases_sf"/>
</dbReference>
<dbReference type="SUPFAM" id="SSF53335">
    <property type="entry name" value="S-adenosyl-L-methionine-dependent methyltransferases"/>
    <property type="match status" value="1"/>
</dbReference>
<protein>
    <recommendedName>
        <fullName evidence="1">Methyltransferase domain-containing protein</fullName>
    </recommendedName>
</protein>
<proteinExistence type="predicted"/>
<evidence type="ECO:0000259" key="1">
    <source>
        <dbReference type="Pfam" id="PF13649"/>
    </source>
</evidence>
<sequence>MEKGNCYIFDPESPTELGRLIDQDRVVTQAMGGPLVGIDDSTSLHNILDLGCGPGSWVLDVAFALAAEVEGVDISRSMVDYANARARTQKLLNASFGVMDITQPLDFPDASFDLVNARFLAGVLKREIWATFLDECDRILRPGGFLRLTEAVDFGATTSEVANQLGALTLHALYQLGYGFSPDHALGIPPMLLSFFRQQQYRQMAVSAHALDYSSSTEAWADMYHNVEVAGVQMKPTLMQLGLINEELFELLYQQTLSAMRSQSFCGLWHLTTIVGQKPVR</sequence>
<feature type="domain" description="Methyltransferase" evidence="1">
    <location>
        <begin position="47"/>
        <end position="144"/>
    </location>
</feature>
<dbReference type="InterPro" id="IPR041698">
    <property type="entry name" value="Methyltransf_25"/>
</dbReference>
<dbReference type="EMBL" id="BNJK01000003">
    <property type="protein sequence ID" value="GHP00603.1"/>
    <property type="molecule type" value="Genomic_DNA"/>
</dbReference>
<organism evidence="2 3">
    <name type="scientific">Reticulibacter mediterranei</name>
    <dbReference type="NCBI Taxonomy" id="2778369"/>
    <lineage>
        <taxon>Bacteria</taxon>
        <taxon>Bacillati</taxon>
        <taxon>Chloroflexota</taxon>
        <taxon>Ktedonobacteria</taxon>
        <taxon>Ktedonobacterales</taxon>
        <taxon>Reticulibacteraceae</taxon>
        <taxon>Reticulibacter</taxon>
    </lineage>
</organism>
<dbReference type="PANTHER" id="PTHR43591:SF24">
    <property type="entry name" value="2-METHOXY-6-POLYPRENYL-1,4-BENZOQUINOL METHYLASE, MITOCHONDRIAL"/>
    <property type="match status" value="1"/>
</dbReference>
<dbReference type="RefSeq" id="WP_220211195.1">
    <property type="nucleotide sequence ID" value="NZ_BNJK01000003.1"/>
</dbReference>
<dbReference type="AlphaFoldDB" id="A0A8J3J1G3"/>
<accession>A0A8J3J1G3</accession>
<comment type="caution">
    <text evidence="2">The sequence shown here is derived from an EMBL/GenBank/DDBJ whole genome shotgun (WGS) entry which is preliminary data.</text>
</comment>
<dbReference type="CDD" id="cd02440">
    <property type="entry name" value="AdoMet_MTases"/>
    <property type="match status" value="1"/>
</dbReference>
<gene>
    <name evidence="2" type="ORF">KSF_106500</name>
</gene>
<keyword evidence="3" id="KW-1185">Reference proteome</keyword>
<dbReference type="Proteomes" id="UP000597444">
    <property type="component" value="Unassembled WGS sequence"/>
</dbReference>
<dbReference type="Gene3D" id="3.40.50.150">
    <property type="entry name" value="Vaccinia Virus protein VP39"/>
    <property type="match status" value="1"/>
</dbReference>
<name>A0A8J3J1G3_9CHLR</name>
<reference evidence="2" key="1">
    <citation type="submission" date="2020-10" db="EMBL/GenBank/DDBJ databases">
        <title>Taxonomic study of unclassified bacteria belonging to the class Ktedonobacteria.</title>
        <authorList>
            <person name="Yabe S."/>
            <person name="Wang C.M."/>
            <person name="Zheng Y."/>
            <person name="Sakai Y."/>
            <person name="Cavaletti L."/>
            <person name="Monciardini P."/>
            <person name="Donadio S."/>
        </authorList>
    </citation>
    <scope>NUCLEOTIDE SEQUENCE</scope>
    <source>
        <strain evidence="2">ID150040</strain>
    </source>
</reference>
<dbReference type="PANTHER" id="PTHR43591">
    <property type="entry name" value="METHYLTRANSFERASE"/>
    <property type="match status" value="1"/>
</dbReference>
<evidence type="ECO:0000313" key="2">
    <source>
        <dbReference type="EMBL" id="GHP00603.1"/>
    </source>
</evidence>